<evidence type="ECO:0000313" key="5">
    <source>
        <dbReference type="Proteomes" id="UP001519287"/>
    </source>
</evidence>
<keyword evidence="5" id="KW-1185">Reference proteome</keyword>
<evidence type="ECO:0000256" key="2">
    <source>
        <dbReference type="SAM" id="SignalP"/>
    </source>
</evidence>
<feature type="compositionally biased region" description="Low complexity" evidence="1">
    <location>
        <begin position="103"/>
        <end position="158"/>
    </location>
</feature>
<gene>
    <name evidence="4" type="ORF">J2Z66_000718</name>
</gene>
<accession>A0ABS4INH3</accession>
<dbReference type="EMBL" id="JAGGLB010000002">
    <property type="protein sequence ID" value="MBP1989123.1"/>
    <property type="molecule type" value="Genomic_DNA"/>
</dbReference>
<feature type="chain" id="PRO_5045284652" description="Transcobalamin-like C-terminal domain-containing protein" evidence="2">
    <location>
        <begin position="27"/>
        <end position="281"/>
    </location>
</feature>
<feature type="signal peptide" evidence="2">
    <location>
        <begin position="1"/>
        <end position="26"/>
    </location>
</feature>
<keyword evidence="2" id="KW-0732">Signal</keyword>
<dbReference type="PROSITE" id="PS51257">
    <property type="entry name" value="PROKAR_LIPOPROTEIN"/>
    <property type="match status" value="1"/>
</dbReference>
<feature type="compositionally biased region" description="Polar residues" evidence="1">
    <location>
        <begin position="64"/>
        <end position="75"/>
    </location>
</feature>
<reference evidence="4 5" key="1">
    <citation type="submission" date="2021-03" db="EMBL/GenBank/DDBJ databases">
        <title>Genomic Encyclopedia of Type Strains, Phase IV (KMG-IV): sequencing the most valuable type-strain genomes for metagenomic binning, comparative biology and taxonomic classification.</title>
        <authorList>
            <person name="Goeker M."/>
        </authorList>
    </citation>
    <scope>NUCLEOTIDE SEQUENCE [LARGE SCALE GENOMIC DNA]</scope>
    <source>
        <strain evidence="4 5">DSM 26048</strain>
    </source>
</reference>
<feature type="domain" description="Transcobalamin-like C-terminal" evidence="3">
    <location>
        <begin position="198"/>
        <end position="270"/>
    </location>
</feature>
<organism evidence="4 5">
    <name type="scientific">Paenibacillus eucommiae</name>
    <dbReference type="NCBI Taxonomy" id="1355755"/>
    <lineage>
        <taxon>Bacteria</taxon>
        <taxon>Bacillati</taxon>
        <taxon>Bacillota</taxon>
        <taxon>Bacilli</taxon>
        <taxon>Bacillales</taxon>
        <taxon>Paenibacillaceae</taxon>
        <taxon>Paenibacillus</taxon>
    </lineage>
</organism>
<dbReference type="RefSeq" id="WP_209969957.1">
    <property type="nucleotide sequence ID" value="NZ_JAGGLB010000002.1"/>
</dbReference>
<name>A0ABS4INH3_9BACL</name>
<sequence>MYTKWLLPRSCRLVAVIIFTVLALSACSSSNPSSVDNKIDKEQSTTSTIPSSPAANAGTDDSGKSSSTIQPSQSPDAAKNGQTGDDDQPDPQPTSQAVPPGESSSPKASSPAASSPAVSSPIKTSPTKTSPPKSSPQPQGASTKPPAADKAAASPKPAKTAEKTDDKKQVVTLSIKGDEEHGVILDAAELAIDDEISVISLLQKLTREKKIQMEFTGRGAASYVKGIDNLYEYDKGAKSGWLFRVNGVFSDKGAGVYEVKPGDVVDWLYTLDLGKDVGAKP</sequence>
<protein>
    <recommendedName>
        <fullName evidence="3">Transcobalamin-like C-terminal domain-containing protein</fullName>
    </recommendedName>
</protein>
<evidence type="ECO:0000313" key="4">
    <source>
        <dbReference type="EMBL" id="MBP1989123.1"/>
    </source>
</evidence>
<evidence type="ECO:0000256" key="1">
    <source>
        <dbReference type="SAM" id="MobiDB-lite"/>
    </source>
</evidence>
<dbReference type="Gene3D" id="2.170.130.30">
    <property type="match status" value="1"/>
</dbReference>
<dbReference type="Pfam" id="PF14478">
    <property type="entry name" value="DUF4430"/>
    <property type="match status" value="1"/>
</dbReference>
<comment type="caution">
    <text evidence="4">The sequence shown here is derived from an EMBL/GenBank/DDBJ whole genome shotgun (WGS) entry which is preliminary data.</text>
</comment>
<evidence type="ECO:0000259" key="3">
    <source>
        <dbReference type="Pfam" id="PF14478"/>
    </source>
</evidence>
<proteinExistence type="predicted"/>
<dbReference type="InterPro" id="IPR027954">
    <property type="entry name" value="Transcobalamin-like_C"/>
</dbReference>
<dbReference type="Proteomes" id="UP001519287">
    <property type="component" value="Unassembled WGS sequence"/>
</dbReference>
<feature type="compositionally biased region" description="Low complexity" evidence="1">
    <location>
        <begin position="44"/>
        <end position="53"/>
    </location>
</feature>
<feature type="region of interest" description="Disordered" evidence="1">
    <location>
        <begin position="28"/>
        <end position="167"/>
    </location>
</feature>